<protein>
    <recommendedName>
        <fullName evidence="2">Nucleoside 2-deoxyribosyltransferase</fullName>
    </recommendedName>
</protein>
<evidence type="ECO:0000313" key="1">
    <source>
        <dbReference type="EMBL" id="KKN62942.1"/>
    </source>
</evidence>
<organism evidence="1">
    <name type="scientific">marine sediment metagenome</name>
    <dbReference type="NCBI Taxonomy" id="412755"/>
    <lineage>
        <taxon>unclassified sequences</taxon>
        <taxon>metagenomes</taxon>
        <taxon>ecological metagenomes</taxon>
    </lineage>
</organism>
<accession>A0A0F9SKR0</accession>
<dbReference type="AlphaFoldDB" id="A0A0F9SKR0"/>
<name>A0A0F9SKR0_9ZZZZ</name>
<proteinExistence type="predicted"/>
<evidence type="ECO:0008006" key="2">
    <source>
        <dbReference type="Google" id="ProtNLM"/>
    </source>
</evidence>
<dbReference type="Pfam" id="PF15891">
    <property type="entry name" value="Nuc_deoxyri_tr2"/>
    <property type="match status" value="1"/>
</dbReference>
<reference evidence="1" key="1">
    <citation type="journal article" date="2015" name="Nature">
        <title>Complex archaea that bridge the gap between prokaryotes and eukaryotes.</title>
        <authorList>
            <person name="Spang A."/>
            <person name="Saw J.H."/>
            <person name="Jorgensen S.L."/>
            <person name="Zaremba-Niedzwiedzka K."/>
            <person name="Martijn J."/>
            <person name="Lind A.E."/>
            <person name="van Eijk R."/>
            <person name="Schleper C."/>
            <person name="Guy L."/>
            <person name="Ettema T.J."/>
        </authorList>
    </citation>
    <scope>NUCLEOTIDE SEQUENCE</scope>
</reference>
<comment type="caution">
    <text evidence="1">The sequence shown here is derived from an EMBL/GenBank/DDBJ whole genome shotgun (WGS) entry which is preliminary data.</text>
</comment>
<dbReference type="Gene3D" id="3.40.50.450">
    <property type="match status" value="1"/>
</dbReference>
<gene>
    <name evidence="1" type="ORF">LCGC14_0506520</name>
</gene>
<dbReference type="EMBL" id="LAZR01000606">
    <property type="protein sequence ID" value="KKN62942.1"/>
    <property type="molecule type" value="Genomic_DNA"/>
</dbReference>
<dbReference type="InterPro" id="IPR039470">
    <property type="entry name" value="Nuc_deoxyri_tr2"/>
</dbReference>
<sequence length="165" mass="19033">MKVIKPPSEVMYPMSKLYSVFLAGSIEMGKAENWQDKVEKALSDVVGIIINPRRDDWDSSWEQTLESPQFVEQVEWELTGLERCDSIMMYFDPDTIAPITLMEFGLYARCSSRKLKVCCPEGFWRKGNVDIVCREYGIQQYSTIEALIDRIRREAQHIALIAIAD</sequence>